<evidence type="ECO:0000256" key="4">
    <source>
        <dbReference type="ARBA" id="ARBA00022837"/>
    </source>
</evidence>
<dbReference type="SUPFAM" id="SSF53649">
    <property type="entry name" value="Alkaline phosphatase-like"/>
    <property type="match status" value="1"/>
</dbReference>
<dbReference type="InterPro" id="IPR050738">
    <property type="entry name" value="Sulfatase"/>
</dbReference>
<evidence type="ECO:0000256" key="1">
    <source>
        <dbReference type="ARBA" id="ARBA00008779"/>
    </source>
</evidence>
<dbReference type="Gene3D" id="3.30.1120.10">
    <property type="match status" value="1"/>
</dbReference>
<dbReference type="InterPro" id="IPR000917">
    <property type="entry name" value="Sulfatase_N"/>
</dbReference>
<keyword evidence="4" id="KW-0106">Calcium</keyword>
<dbReference type="EMBL" id="UINC01001227">
    <property type="protein sequence ID" value="SUZ74942.1"/>
    <property type="molecule type" value="Genomic_DNA"/>
</dbReference>
<organism evidence="7">
    <name type="scientific">marine metagenome</name>
    <dbReference type="NCBI Taxonomy" id="408172"/>
    <lineage>
        <taxon>unclassified sequences</taxon>
        <taxon>metagenomes</taxon>
        <taxon>ecological metagenomes</taxon>
    </lineage>
</organism>
<feature type="region of interest" description="Disordered" evidence="5">
    <location>
        <begin position="480"/>
        <end position="515"/>
    </location>
</feature>
<evidence type="ECO:0000313" key="7">
    <source>
        <dbReference type="EMBL" id="SUZ74942.1"/>
    </source>
</evidence>
<dbReference type="InterPro" id="IPR024607">
    <property type="entry name" value="Sulfatase_CS"/>
</dbReference>
<dbReference type="InterPro" id="IPR017850">
    <property type="entry name" value="Alkaline_phosphatase_core_sf"/>
</dbReference>
<dbReference type="GO" id="GO:0046872">
    <property type="term" value="F:metal ion binding"/>
    <property type="evidence" value="ECO:0007669"/>
    <property type="project" value="UniProtKB-KW"/>
</dbReference>
<evidence type="ECO:0000259" key="6">
    <source>
        <dbReference type="Pfam" id="PF00884"/>
    </source>
</evidence>
<reference evidence="7" key="1">
    <citation type="submission" date="2018-05" db="EMBL/GenBank/DDBJ databases">
        <authorList>
            <person name="Lanie J.A."/>
            <person name="Ng W.-L."/>
            <person name="Kazmierczak K.M."/>
            <person name="Andrzejewski T.M."/>
            <person name="Davidsen T.M."/>
            <person name="Wayne K.J."/>
            <person name="Tettelin H."/>
            <person name="Glass J.I."/>
            <person name="Rusch D."/>
            <person name="Podicherti R."/>
            <person name="Tsui H.-C.T."/>
            <person name="Winkler M.E."/>
        </authorList>
    </citation>
    <scope>NUCLEOTIDE SEQUENCE</scope>
</reference>
<dbReference type="Gene3D" id="3.40.720.10">
    <property type="entry name" value="Alkaline Phosphatase, subunit A"/>
    <property type="match status" value="1"/>
</dbReference>
<proteinExistence type="inferred from homology"/>
<evidence type="ECO:0000256" key="5">
    <source>
        <dbReference type="SAM" id="MobiDB-lite"/>
    </source>
</evidence>
<sequence>MNKFPILVPVLLAMVSNAQVNRPNVVLVMADDMGWAQTGYYGYPLMKTPNLDDMARNGLRMDRFYAGAPSCTPTRASVLTGRTNDRTGAFRVGHSINKQEKMLSTAFREAGYATAHFGKWHLNQTRPIGHPLSADDPHNPGELGFDYWLSATGGFDLGEFELSRNGTREQFQGDGSEVIVAEAVKYIGKQVAQNKPVFVVIWYSAPHGPWTASEEDIKPFLGKVDRTSANMMGEIVAIDRSIGHLRKSLKDLGVADNTLIWFTSDNGGTPNVDALAHGEGEDREIIYPSNCSDEIDPNLTSLEARTLHGCYRGVDPDSTGHLRGFKKDFYEGGLREPTIVEWPAGIKPRVSNFPSGTVDMFPTLIDVAGLNPDSINRVHDGISLAQVFKKEPARREEPLGFRASGGWMWLDNDWKIVKNSDYFGGANKNPYELYNVIGDPSEQQNLIDLYPDIATRLYEQFRQWSLSVSRSALGADYPEGRVLPSGRGPDRVIDERRATRTKEWTEEVRAASASE</sequence>
<feature type="domain" description="Sulfatase N-terminal" evidence="6">
    <location>
        <begin position="23"/>
        <end position="369"/>
    </location>
</feature>
<dbReference type="PANTHER" id="PTHR42693:SF53">
    <property type="entry name" value="ENDO-4-O-SULFATASE"/>
    <property type="match status" value="1"/>
</dbReference>
<dbReference type="PANTHER" id="PTHR42693">
    <property type="entry name" value="ARYLSULFATASE FAMILY MEMBER"/>
    <property type="match status" value="1"/>
</dbReference>
<keyword evidence="3" id="KW-0378">Hydrolase</keyword>
<protein>
    <recommendedName>
        <fullName evidence="6">Sulfatase N-terminal domain-containing protein</fullName>
    </recommendedName>
</protein>
<dbReference type="Pfam" id="PF00884">
    <property type="entry name" value="Sulfatase"/>
    <property type="match status" value="1"/>
</dbReference>
<keyword evidence="2" id="KW-0479">Metal-binding</keyword>
<feature type="compositionally biased region" description="Basic and acidic residues" evidence="5">
    <location>
        <begin position="488"/>
        <end position="509"/>
    </location>
</feature>
<dbReference type="GO" id="GO:0004065">
    <property type="term" value="F:arylsulfatase activity"/>
    <property type="evidence" value="ECO:0007669"/>
    <property type="project" value="TreeGrafter"/>
</dbReference>
<evidence type="ECO:0000256" key="2">
    <source>
        <dbReference type="ARBA" id="ARBA00022723"/>
    </source>
</evidence>
<dbReference type="AlphaFoldDB" id="A0A381Q6K8"/>
<gene>
    <name evidence="7" type="ORF">METZ01_LOCUS27796</name>
</gene>
<name>A0A381Q6K8_9ZZZZ</name>
<accession>A0A381Q6K8</accession>
<dbReference type="PROSITE" id="PS00523">
    <property type="entry name" value="SULFATASE_1"/>
    <property type="match status" value="1"/>
</dbReference>
<comment type="similarity">
    <text evidence="1">Belongs to the sulfatase family.</text>
</comment>
<evidence type="ECO:0000256" key="3">
    <source>
        <dbReference type="ARBA" id="ARBA00022801"/>
    </source>
</evidence>